<dbReference type="SMART" id="SM00866">
    <property type="entry name" value="UTRA"/>
    <property type="match status" value="1"/>
</dbReference>
<dbReference type="PROSITE" id="PS50949">
    <property type="entry name" value="HTH_GNTR"/>
    <property type="match status" value="1"/>
</dbReference>
<dbReference type="CDD" id="cd07377">
    <property type="entry name" value="WHTH_GntR"/>
    <property type="match status" value="1"/>
</dbReference>
<dbReference type="Gene3D" id="3.40.1410.10">
    <property type="entry name" value="Chorismate lyase-like"/>
    <property type="match status" value="1"/>
</dbReference>
<evidence type="ECO:0000313" key="6">
    <source>
        <dbReference type="Proteomes" id="UP000295701"/>
    </source>
</evidence>
<dbReference type="RefSeq" id="WP_133395452.1">
    <property type="nucleotide sequence ID" value="NZ_SNAA01000002.1"/>
</dbReference>
<evidence type="ECO:0000313" key="5">
    <source>
        <dbReference type="EMBL" id="TDL83500.1"/>
    </source>
</evidence>
<dbReference type="SMART" id="SM00345">
    <property type="entry name" value="HTH_GNTR"/>
    <property type="match status" value="1"/>
</dbReference>
<dbReference type="GO" id="GO:0003677">
    <property type="term" value="F:DNA binding"/>
    <property type="evidence" value="ECO:0007669"/>
    <property type="project" value="UniProtKB-KW"/>
</dbReference>
<dbReference type="InterPro" id="IPR036388">
    <property type="entry name" value="WH-like_DNA-bd_sf"/>
</dbReference>
<gene>
    <name evidence="5" type="ORF">E2L08_02310</name>
</gene>
<dbReference type="SUPFAM" id="SSF64288">
    <property type="entry name" value="Chorismate lyase-like"/>
    <property type="match status" value="1"/>
</dbReference>
<dbReference type="Pfam" id="PF07702">
    <property type="entry name" value="UTRA"/>
    <property type="match status" value="1"/>
</dbReference>
<keyword evidence="2" id="KW-0238">DNA-binding</keyword>
<dbReference type="InterPro" id="IPR050679">
    <property type="entry name" value="Bact_HTH_transcr_reg"/>
</dbReference>
<dbReference type="OrthoDB" id="7173258at2"/>
<dbReference type="Proteomes" id="UP000295701">
    <property type="component" value="Unassembled WGS sequence"/>
</dbReference>
<evidence type="ECO:0000256" key="1">
    <source>
        <dbReference type="ARBA" id="ARBA00023015"/>
    </source>
</evidence>
<dbReference type="InterPro" id="IPR028978">
    <property type="entry name" value="Chorismate_lyase_/UTRA_dom_sf"/>
</dbReference>
<keyword evidence="6" id="KW-1185">Reference proteome</keyword>
<organism evidence="5 6">
    <name type="scientific">Palleronia sediminis</name>
    <dbReference type="NCBI Taxonomy" id="2547833"/>
    <lineage>
        <taxon>Bacteria</taxon>
        <taxon>Pseudomonadati</taxon>
        <taxon>Pseudomonadota</taxon>
        <taxon>Alphaproteobacteria</taxon>
        <taxon>Rhodobacterales</taxon>
        <taxon>Roseobacteraceae</taxon>
        <taxon>Palleronia</taxon>
    </lineage>
</organism>
<sequence>MRQPGPHPEAQPLYRALADRLAREIERGEIAPGAALPPERVLAETHGLSRVTVRKALDRLSRAGLVEQRRGAGTFVTRQRLRPTARLTSFSEDVAARGMVAGSRVVSSGTGIATPDEVLGLGLTPGHPVTRITRLRTADGQPLAVEASTVLPEALPDPGAVGTSLYAAMAAHGLRPVRAVQRLTAVAVDAALAALLDVAPGAPGLLVTRVGYAAGDRAVEFTRSTFRGDRWDFVTEMS</sequence>
<keyword evidence="1" id="KW-0805">Transcription regulation</keyword>
<comment type="caution">
    <text evidence="5">The sequence shown here is derived from an EMBL/GenBank/DDBJ whole genome shotgun (WGS) entry which is preliminary data.</text>
</comment>
<dbReference type="InterPro" id="IPR011663">
    <property type="entry name" value="UTRA"/>
</dbReference>
<dbReference type="PANTHER" id="PTHR44846:SF1">
    <property type="entry name" value="MANNOSYL-D-GLYCERATE TRANSPORT_METABOLISM SYSTEM REPRESSOR MNGR-RELATED"/>
    <property type="match status" value="1"/>
</dbReference>
<dbReference type="InterPro" id="IPR000524">
    <property type="entry name" value="Tscrpt_reg_HTH_GntR"/>
</dbReference>
<reference evidence="5 6" key="1">
    <citation type="submission" date="2019-03" db="EMBL/GenBank/DDBJ databases">
        <title>Primorskyibacter sp. SS33 isolated from sediments.</title>
        <authorList>
            <person name="Xunke S."/>
        </authorList>
    </citation>
    <scope>NUCLEOTIDE SEQUENCE [LARGE SCALE GENOMIC DNA]</scope>
    <source>
        <strain evidence="5 6">SS33</strain>
    </source>
</reference>
<dbReference type="GO" id="GO:0003700">
    <property type="term" value="F:DNA-binding transcription factor activity"/>
    <property type="evidence" value="ECO:0007669"/>
    <property type="project" value="InterPro"/>
</dbReference>
<dbReference type="Gene3D" id="1.10.10.10">
    <property type="entry name" value="Winged helix-like DNA-binding domain superfamily/Winged helix DNA-binding domain"/>
    <property type="match status" value="1"/>
</dbReference>
<evidence type="ECO:0000256" key="3">
    <source>
        <dbReference type="ARBA" id="ARBA00023163"/>
    </source>
</evidence>
<dbReference type="GO" id="GO:0045892">
    <property type="term" value="P:negative regulation of DNA-templated transcription"/>
    <property type="evidence" value="ECO:0007669"/>
    <property type="project" value="TreeGrafter"/>
</dbReference>
<accession>A0A4R6AHV6</accession>
<proteinExistence type="predicted"/>
<dbReference type="SUPFAM" id="SSF46785">
    <property type="entry name" value="Winged helix' DNA-binding domain"/>
    <property type="match status" value="1"/>
</dbReference>
<dbReference type="EMBL" id="SNAA01000002">
    <property type="protein sequence ID" value="TDL83500.1"/>
    <property type="molecule type" value="Genomic_DNA"/>
</dbReference>
<evidence type="ECO:0000259" key="4">
    <source>
        <dbReference type="PROSITE" id="PS50949"/>
    </source>
</evidence>
<keyword evidence="3" id="KW-0804">Transcription</keyword>
<dbReference type="AlphaFoldDB" id="A0A4R6AHV6"/>
<dbReference type="PRINTS" id="PR00035">
    <property type="entry name" value="HTHGNTR"/>
</dbReference>
<feature type="domain" description="HTH gntR-type" evidence="4">
    <location>
        <begin position="11"/>
        <end position="79"/>
    </location>
</feature>
<evidence type="ECO:0000256" key="2">
    <source>
        <dbReference type="ARBA" id="ARBA00023125"/>
    </source>
</evidence>
<protein>
    <submittedName>
        <fullName evidence="5">GntR family transcriptional regulator</fullName>
    </submittedName>
</protein>
<dbReference type="PANTHER" id="PTHR44846">
    <property type="entry name" value="MANNOSYL-D-GLYCERATE TRANSPORT/METABOLISM SYSTEM REPRESSOR MNGR-RELATED"/>
    <property type="match status" value="1"/>
</dbReference>
<dbReference type="InterPro" id="IPR036390">
    <property type="entry name" value="WH_DNA-bd_sf"/>
</dbReference>
<dbReference type="Pfam" id="PF00392">
    <property type="entry name" value="GntR"/>
    <property type="match status" value="1"/>
</dbReference>
<name>A0A4R6AHV6_9RHOB</name>